<feature type="compositionally biased region" description="Acidic residues" evidence="1">
    <location>
        <begin position="43"/>
        <end position="52"/>
    </location>
</feature>
<reference evidence="4" key="1">
    <citation type="submission" date="2016-06" db="UniProtKB">
        <authorList>
            <consortium name="WormBaseParasite"/>
        </authorList>
    </citation>
    <scope>IDENTIFICATION</scope>
</reference>
<dbReference type="Proteomes" id="UP000272942">
    <property type="component" value="Unassembled WGS sequence"/>
</dbReference>
<gene>
    <name evidence="2" type="ORF">ECPE_LOCUS5987</name>
</gene>
<proteinExistence type="predicted"/>
<evidence type="ECO:0000313" key="4">
    <source>
        <dbReference type="WBParaSite" id="ECPE_0000600001-mRNA-1"/>
    </source>
</evidence>
<sequence>MPEPLPGMGVTVQMQSRDSLELPDHAPSTSIGTAPSPVPSSDSETETPEIEADMSGAQPVGHETNLTAETDADSTRPIVVLPPSSSPAHSVESADSRSSGFSGFEQNDYMMELQLDDELSLPVAQPGGPAEQSTSHCTRSPPSTVVSEVCVPATNTTSPFH</sequence>
<protein>
    <submittedName>
        <fullName evidence="4">Zinc finger protein</fullName>
    </submittedName>
</protein>
<dbReference type="AlphaFoldDB" id="A0A183AGA2"/>
<dbReference type="WBParaSite" id="ECPE_0000600001-mRNA-1">
    <property type="protein sequence ID" value="ECPE_0000600001-mRNA-1"/>
    <property type="gene ID" value="ECPE_0000600001"/>
</dbReference>
<evidence type="ECO:0000313" key="3">
    <source>
        <dbReference type="Proteomes" id="UP000272942"/>
    </source>
</evidence>
<feature type="compositionally biased region" description="Polar residues" evidence="1">
    <location>
        <begin position="96"/>
        <end position="105"/>
    </location>
</feature>
<evidence type="ECO:0000256" key="1">
    <source>
        <dbReference type="SAM" id="MobiDB-lite"/>
    </source>
</evidence>
<organism evidence="4">
    <name type="scientific">Echinostoma caproni</name>
    <dbReference type="NCBI Taxonomy" id="27848"/>
    <lineage>
        <taxon>Eukaryota</taxon>
        <taxon>Metazoa</taxon>
        <taxon>Spiralia</taxon>
        <taxon>Lophotrochozoa</taxon>
        <taxon>Platyhelminthes</taxon>
        <taxon>Trematoda</taxon>
        <taxon>Digenea</taxon>
        <taxon>Plagiorchiida</taxon>
        <taxon>Echinostomata</taxon>
        <taxon>Echinostomatoidea</taxon>
        <taxon>Echinostomatidae</taxon>
        <taxon>Echinostoma</taxon>
    </lineage>
</organism>
<feature type="compositionally biased region" description="Polar residues" evidence="1">
    <location>
        <begin position="131"/>
        <end position="146"/>
    </location>
</feature>
<keyword evidence="3" id="KW-1185">Reference proteome</keyword>
<accession>A0A183AGA2</accession>
<evidence type="ECO:0000313" key="2">
    <source>
        <dbReference type="EMBL" id="VDP77107.1"/>
    </source>
</evidence>
<name>A0A183AGA2_9TREM</name>
<reference evidence="2 3" key="2">
    <citation type="submission" date="2018-11" db="EMBL/GenBank/DDBJ databases">
        <authorList>
            <consortium name="Pathogen Informatics"/>
        </authorList>
    </citation>
    <scope>NUCLEOTIDE SEQUENCE [LARGE SCALE GENOMIC DNA]</scope>
    <source>
        <strain evidence="2 3">Egypt</strain>
    </source>
</reference>
<feature type="region of interest" description="Disordered" evidence="1">
    <location>
        <begin position="1"/>
        <end position="161"/>
    </location>
</feature>
<dbReference type="EMBL" id="UZAN01042913">
    <property type="protein sequence ID" value="VDP77107.1"/>
    <property type="molecule type" value="Genomic_DNA"/>
</dbReference>